<dbReference type="EMBL" id="RCHS01004356">
    <property type="protein sequence ID" value="RMX35479.1"/>
    <property type="molecule type" value="Genomic_DNA"/>
</dbReference>
<gene>
    <name evidence="8" type="ORF">pdam_00003822</name>
</gene>
<keyword evidence="9" id="KW-1185">Reference proteome</keyword>
<dbReference type="OrthoDB" id="5988359at2759"/>
<keyword evidence="5 6" id="KW-0472">Membrane</keyword>
<evidence type="ECO:0000256" key="4">
    <source>
        <dbReference type="ARBA" id="ARBA00022989"/>
    </source>
</evidence>
<dbReference type="Pfam" id="PF20519">
    <property type="entry name" value="Polycystin_dom"/>
    <property type="match status" value="2"/>
</dbReference>
<dbReference type="GO" id="GO:0050982">
    <property type="term" value="P:detection of mechanical stimulus"/>
    <property type="evidence" value="ECO:0007669"/>
    <property type="project" value="TreeGrafter"/>
</dbReference>
<feature type="transmembrane region" description="Helical" evidence="6">
    <location>
        <begin position="203"/>
        <end position="225"/>
    </location>
</feature>
<evidence type="ECO:0000313" key="8">
    <source>
        <dbReference type="EMBL" id="RMX35479.1"/>
    </source>
</evidence>
<reference evidence="8 9" key="1">
    <citation type="journal article" date="2018" name="Sci. Rep.">
        <title>Comparative analysis of the Pocillopora damicornis genome highlights role of immune system in coral evolution.</title>
        <authorList>
            <person name="Cunning R."/>
            <person name="Bay R.A."/>
            <person name="Gillette P."/>
            <person name="Baker A.C."/>
            <person name="Traylor-Knowles N."/>
        </authorList>
    </citation>
    <scope>NUCLEOTIDE SEQUENCE [LARGE SCALE GENOMIC DNA]</scope>
    <source>
        <strain evidence="8">RSMAS</strain>
        <tissue evidence="8">Whole animal</tissue>
    </source>
</reference>
<dbReference type="GO" id="GO:0016020">
    <property type="term" value="C:membrane"/>
    <property type="evidence" value="ECO:0007669"/>
    <property type="project" value="UniProtKB-SubCell"/>
</dbReference>
<sequence length="226" mass="26440">MEKMRIRSRKEAQLASKAREIVFHLLFVFLLSVVCYGNKNENRFLMTTEMKNIFASFDQVTDSRRLSRWLAEKFLPNVYNQDWYNGLEEPNDVYIANKMSILIGMPWMRQLRILKSHCKSLPATIRDCYYDYSPEIEDTTELNETIGHGWLDRSTRSVIVELATFNINTNLISIATFIYEMIAAGAAYTVMRVDTLELYSTESGALMFYLICQFLFLAMVLFYLIM</sequence>
<evidence type="ECO:0000256" key="6">
    <source>
        <dbReference type="SAM" id="Phobius"/>
    </source>
</evidence>
<evidence type="ECO:0000256" key="5">
    <source>
        <dbReference type="ARBA" id="ARBA00023136"/>
    </source>
</evidence>
<comment type="similarity">
    <text evidence="2">Belongs to the polycystin family.</text>
</comment>
<feature type="transmembrane region" description="Helical" evidence="6">
    <location>
        <begin position="171"/>
        <end position="191"/>
    </location>
</feature>
<proteinExistence type="inferred from homology"/>
<dbReference type="AlphaFoldDB" id="A0A3M6T496"/>
<dbReference type="Proteomes" id="UP000275408">
    <property type="component" value="Unassembled WGS sequence"/>
</dbReference>
<keyword evidence="3 6" id="KW-0812">Transmembrane</keyword>
<dbReference type="InterPro" id="IPR046791">
    <property type="entry name" value="Polycystin_dom"/>
</dbReference>
<dbReference type="PANTHER" id="PTHR10877:SF150">
    <property type="entry name" value="REJ DOMAIN-CONTAINING PROTEIN"/>
    <property type="match status" value="1"/>
</dbReference>
<dbReference type="STRING" id="46731.A0A3M6T496"/>
<organism evidence="8 9">
    <name type="scientific">Pocillopora damicornis</name>
    <name type="common">Cauliflower coral</name>
    <name type="synonym">Millepora damicornis</name>
    <dbReference type="NCBI Taxonomy" id="46731"/>
    <lineage>
        <taxon>Eukaryota</taxon>
        <taxon>Metazoa</taxon>
        <taxon>Cnidaria</taxon>
        <taxon>Anthozoa</taxon>
        <taxon>Hexacorallia</taxon>
        <taxon>Scleractinia</taxon>
        <taxon>Astrocoeniina</taxon>
        <taxon>Pocilloporidae</taxon>
        <taxon>Pocillopora</taxon>
    </lineage>
</organism>
<comment type="caution">
    <text evidence="8">The sequence shown here is derived from an EMBL/GenBank/DDBJ whole genome shotgun (WGS) entry which is preliminary data.</text>
</comment>
<protein>
    <recommendedName>
        <fullName evidence="7">Polycystin domain-containing protein</fullName>
    </recommendedName>
</protein>
<keyword evidence="4 6" id="KW-1133">Transmembrane helix</keyword>
<name>A0A3M6T496_POCDA</name>
<evidence type="ECO:0000256" key="2">
    <source>
        <dbReference type="ARBA" id="ARBA00007200"/>
    </source>
</evidence>
<feature type="non-terminal residue" evidence="8">
    <location>
        <position position="226"/>
    </location>
</feature>
<accession>A0A3M6T496</accession>
<evidence type="ECO:0000256" key="1">
    <source>
        <dbReference type="ARBA" id="ARBA00004141"/>
    </source>
</evidence>
<feature type="domain" description="Polycystin" evidence="7">
    <location>
        <begin position="57"/>
        <end position="142"/>
    </location>
</feature>
<comment type="subcellular location">
    <subcellularLocation>
        <location evidence="1">Membrane</location>
        <topology evidence="1">Multi-pass membrane protein</topology>
    </subcellularLocation>
</comment>
<feature type="domain" description="Polycystin" evidence="7">
    <location>
        <begin position="145"/>
        <end position="199"/>
    </location>
</feature>
<dbReference type="GO" id="GO:0005262">
    <property type="term" value="F:calcium channel activity"/>
    <property type="evidence" value="ECO:0007669"/>
    <property type="project" value="TreeGrafter"/>
</dbReference>
<dbReference type="InterPro" id="IPR051223">
    <property type="entry name" value="Polycystin"/>
</dbReference>
<evidence type="ECO:0000313" key="9">
    <source>
        <dbReference type="Proteomes" id="UP000275408"/>
    </source>
</evidence>
<dbReference type="PANTHER" id="PTHR10877">
    <property type="entry name" value="POLYCYSTIN FAMILY MEMBER"/>
    <property type="match status" value="1"/>
</dbReference>
<evidence type="ECO:0000256" key="3">
    <source>
        <dbReference type="ARBA" id="ARBA00022692"/>
    </source>
</evidence>
<evidence type="ECO:0000259" key="7">
    <source>
        <dbReference type="Pfam" id="PF20519"/>
    </source>
</evidence>